<dbReference type="AlphaFoldDB" id="A0A0E9WYI9"/>
<sequence>MHCSLIVKVRGGKNSEAKAKSVRVDISYTNLSSKCRMHSLTCSIWLGWGRSTLVFDLLRNKSCFLVAAMSLQVRWFSKLDIRIFNACCFPSSFCVRSKSELKPVRVFHKMNKRKLYQPREVGVCTTRWSEKKRCFAITSVA</sequence>
<reference evidence="1" key="1">
    <citation type="submission" date="2014-11" db="EMBL/GenBank/DDBJ databases">
        <authorList>
            <person name="Amaro Gonzalez C."/>
        </authorList>
    </citation>
    <scope>NUCLEOTIDE SEQUENCE</scope>
</reference>
<dbReference type="EMBL" id="GBXM01014064">
    <property type="protein sequence ID" value="JAH94513.1"/>
    <property type="molecule type" value="Transcribed_RNA"/>
</dbReference>
<organism evidence="1">
    <name type="scientific">Anguilla anguilla</name>
    <name type="common">European freshwater eel</name>
    <name type="synonym">Muraena anguilla</name>
    <dbReference type="NCBI Taxonomy" id="7936"/>
    <lineage>
        <taxon>Eukaryota</taxon>
        <taxon>Metazoa</taxon>
        <taxon>Chordata</taxon>
        <taxon>Craniata</taxon>
        <taxon>Vertebrata</taxon>
        <taxon>Euteleostomi</taxon>
        <taxon>Actinopterygii</taxon>
        <taxon>Neopterygii</taxon>
        <taxon>Teleostei</taxon>
        <taxon>Anguilliformes</taxon>
        <taxon>Anguillidae</taxon>
        <taxon>Anguilla</taxon>
    </lineage>
</organism>
<evidence type="ECO:0000313" key="1">
    <source>
        <dbReference type="EMBL" id="JAH94513.1"/>
    </source>
</evidence>
<protein>
    <submittedName>
        <fullName evidence="1">Uncharacterized protein</fullName>
    </submittedName>
</protein>
<accession>A0A0E9WYI9</accession>
<proteinExistence type="predicted"/>
<name>A0A0E9WYI9_ANGAN</name>
<reference evidence="1" key="2">
    <citation type="journal article" date="2015" name="Fish Shellfish Immunol.">
        <title>Early steps in the European eel (Anguilla anguilla)-Vibrio vulnificus interaction in the gills: Role of the RtxA13 toxin.</title>
        <authorList>
            <person name="Callol A."/>
            <person name="Pajuelo D."/>
            <person name="Ebbesson L."/>
            <person name="Teles M."/>
            <person name="MacKenzie S."/>
            <person name="Amaro C."/>
        </authorList>
    </citation>
    <scope>NUCLEOTIDE SEQUENCE</scope>
</reference>